<protein>
    <submittedName>
        <fullName evidence="1">Uncharacterized protein</fullName>
    </submittedName>
</protein>
<proteinExistence type="predicted"/>
<dbReference type="AlphaFoldDB" id="A0A956RS12"/>
<evidence type="ECO:0000313" key="1">
    <source>
        <dbReference type="EMBL" id="MCA9729239.1"/>
    </source>
</evidence>
<reference evidence="1" key="1">
    <citation type="submission" date="2020-04" db="EMBL/GenBank/DDBJ databases">
        <authorList>
            <person name="Zhang T."/>
        </authorList>
    </citation>
    <scope>NUCLEOTIDE SEQUENCE</scope>
    <source>
        <strain evidence="1">HKST-UBA01</strain>
    </source>
</reference>
<organism evidence="1 2">
    <name type="scientific">Eiseniibacteriota bacterium</name>
    <dbReference type="NCBI Taxonomy" id="2212470"/>
    <lineage>
        <taxon>Bacteria</taxon>
        <taxon>Candidatus Eiseniibacteriota</taxon>
    </lineage>
</organism>
<gene>
    <name evidence="1" type="ORF">KC729_16245</name>
</gene>
<sequence>MQRELDQESHAIPIHLLGINAMGLEAGNETICEGHMIPWLQEVEDTPIWSLWNVTYRDVVILDEHGVVVGIYNLSSHDLGDADNYATLLGMLKDAAQ</sequence>
<dbReference type="EMBL" id="JAGQHR010000618">
    <property type="protein sequence ID" value="MCA9729239.1"/>
    <property type="molecule type" value="Genomic_DNA"/>
</dbReference>
<reference evidence="1" key="2">
    <citation type="journal article" date="2021" name="Microbiome">
        <title>Successional dynamics and alternative stable states in a saline activated sludge microbial community over 9 years.</title>
        <authorList>
            <person name="Wang Y."/>
            <person name="Ye J."/>
            <person name="Ju F."/>
            <person name="Liu L."/>
            <person name="Boyd J.A."/>
            <person name="Deng Y."/>
            <person name="Parks D.H."/>
            <person name="Jiang X."/>
            <person name="Yin X."/>
            <person name="Woodcroft B.J."/>
            <person name="Tyson G.W."/>
            <person name="Hugenholtz P."/>
            <person name="Polz M.F."/>
            <person name="Zhang T."/>
        </authorList>
    </citation>
    <scope>NUCLEOTIDE SEQUENCE</scope>
    <source>
        <strain evidence="1">HKST-UBA01</strain>
    </source>
</reference>
<evidence type="ECO:0000313" key="2">
    <source>
        <dbReference type="Proteomes" id="UP000697710"/>
    </source>
</evidence>
<accession>A0A956RS12</accession>
<dbReference type="Proteomes" id="UP000697710">
    <property type="component" value="Unassembled WGS sequence"/>
</dbReference>
<comment type="caution">
    <text evidence="1">The sequence shown here is derived from an EMBL/GenBank/DDBJ whole genome shotgun (WGS) entry which is preliminary data.</text>
</comment>
<name>A0A956RS12_UNCEI</name>